<evidence type="ECO:0000259" key="7">
    <source>
        <dbReference type="Pfam" id="PF00892"/>
    </source>
</evidence>
<dbReference type="InterPro" id="IPR050638">
    <property type="entry name" value="AA-Vitamin_Transporters"/>
</dbReference>
<evidence type="ECO:0000256" key="4">
    <source>
        <dbReference type="ARBA" id="ARBA00022989"/>
    </source>
</evidence>
<feature type="transmembrane region" description="Helical" evidence="6">
    <location>
        <begin position="271"/>
        <end position="289"/>
    </location>
</feature>
<feature type="transmembrane region" description="Helical" evidence="6">
    <location>
        <begin position="34"/>
        <end position="55"/>
    </location>
</feature>
<dbReference type="Pfam" id="PF00892">
    <property type="entry name" value="EamA"/>
    <property type="match status" value="2"/>
</dbReference>
<accession>Q7M9S9</accession>
<sequence>MSHAPYHGLILLYTLIIASSFPIGAIITQEVDSLWLTWVRFALATLLFSPLLFFRQSPPKLPSLRDWGRYFLVGGAYSLYFIAMFEALKHTSSLNTGALYTTVPFLSAALTWVILGQKTSVRRFTLMSIALLLVLWVIFRGSWELLKSFELSAGDGVFIGGCLTMAAYIPLSKRLYRGEGVKNFTFWTLLASTLILTLFALPQIFTLSPLSIRPALWGWIAYLAFFSTCVTFFITQITARFLSPVEILSYTYLTPGFIVILDWLFKGMIPSYSTLLAIFALGGFVYWIGRLKE</sequence>
<dbReference type="AlphaFoldDB" id="Q7M9S9"/>
<feature type="transmembrane region" description="Helical" evidence="6">
    <location>
        <begin position="67"/>
        <end position="85"/>
    </location>
</feature>
<evidence type="ECO:0000256" key="6">
    <source>
        <dbReference type="SAM" id="Phobius"/>
    </source>
</evidence>
<dbReference type="EMBL" id="BX571658">
    <property type="protein sequence ID" value="CAE09829.1"/>
    <property type="molecule type" value="Genomic_DNA"/>
</dbReference>
<evidence type="ECO:0000313" key="9">
    <source>
        <dbReference type="Proteomes" id="UP000000422"/>
    </source>
</evidence>
<dbReference type="HOGENOM" id="CLU_033863_14_1_7"/>
<name>Q7M9S9_WOLSU</name>
<feature type="transmembrane region" description="Helical" evidence="6">
    <location>
        <begin position="124"/>
        <end position="143"/>
    </location>
</feature>
<reference evidence="8 9" key="1">
    <citation type="journal article" date="2003" name="Proc. Natl. Acad. Sci. U.S.A.">
        <title>Complete genome sequence and analysis of Wolinella succinogenes.</title>
        <authorList>
            <person name="Baar C."/>
            <person name="Eppinger M."/>
            <person name="Raddatz G."/>
            <person name="Simon JM."/>
            <person name="Lanz C."/>
            <person name="Klimmek O."/>
            <person name="Nandakumar R."/>
            <person name="Gross R."/>
            <person name="Rosinus A."/>
            <person name="Keller H."/>
            <person name="Jagtap P."/>
            <person name="Linke B."/>
            <person name="Meyer F."/>
            <person name="Lederer H."/>
            <person name="Schuster S.C."/>
        </authorList>
    </citation>
    <scope>NUCLEOTIDE SEQUENCE [LARGE SCALE GENOMIC DNA]</scope>
    <source>
        <strain evidence="9">ATCC 29543 / DSM 1740 / CCUG 13145 / JCM 31913 / LMG 7466 / NCTC 11488 / FDC 602W</strain>
    </source>
</reference>
<keyword evidence="3 6" id="KW-0812">Transmembrane</keyword>
<protein>
    <submittedName>
        <fullName evidence="8">PUTATIVE MEMBRANE PROTEIN</fullName>
    </submittedName>
</protein>
<gene>
    <name evidence="8" type="ordered locus">WS0703</name>
</gene>
<dbReference type="PANTHER" id="PTHR32322:SF2">
    <property type="entry name" value="EAMA DOMAIN-CONTAINING PROTEIN"/>
    <property type="match status" value="1"/>
</dbReference>
<evidence type="ECO:0000313" key="8">
    <source>
        <dbReference type="EMBL" id="CAE09829.1"/>
    </source>
</evidence>
<feature type="domain" description="EamA" evidence="7">
    <location>
        <begin position="154"/>
        <end position="284"/>
    </location>
</feature>
<dbReference type="PANTHER" id="PTHR32322">
    <property type="entry name" value="INNER MEMBRANE TRANSPORTER"/>
    <property type="match status" value="1"/>
</dbReference>
<keyword evidence="9" id="KW-1185">Reference proteome</keyword>
<dbReference type="InterPro" id="IPR037185">
    <property type="entry name" value="EmrE-like"/>
</dbReference>
<dbReference type="STRING" id="273121.WS0703"/>
<feature type="transmembrane region" description="Helical" evidence="6">
    <location>
        <begin position="216"/>
        <end position="235"/>
    </location>
</feature>
<dbReference type="InterPro" id="IPR000620">
    <property type="entry name" value="EamA_dom"/>
</dbReference>
<feature type="transmembrane region" description="Helical" evidence="6">
    <location>
        <begin position="9"/>
        <end position="28"/>
    </location>
</feature>
<feature type="transmembrane region" description="Helical" evidence="6">
    <location>
        <begin position="183"/>
        <end position="204"/>
    </location>
</feature>
<dbReference type="GO" id="GO:0016020">
    <property type="term" value="C:membrane"/>
    <property type="evidence" value="ECO:0007669"/>
    <property type="project" value="UniProtKB-SubCell"/>
</dbReference>
<evidence type="ECO:0000256" key="5">
    <source>
        <dbReference type="ARBA" id="ARBA00023136"/>
    </source>
</evidence>
<evidence type="ECO:0000256" key="2">
    <source>
        <dbReference type="ARBA" id="ARBA00007362"/>
    </source>
</evidence>
<feature type="transmembrane region" description="Helical" evidence="6">
    <location>
        <begin position="247"/>
        <end position="265"/>
    </location>
</feature>
<dbReference type="Proteomes" id="UP000000422">
    <property type="component" value="Chromosome"/>
</dbReference>
<dbReference type="RefSeq" id="WP_011138629.1">
    <property type="nucleotide sequence ID" value="NC_005090.1"/>
</dbReference>
<comment type="similarity">
    <text evidence="2">Belongs to the EamA transporter family.</text>
</comment>
<evidence type="ECO:0000256" key="3">
    <source>
        <dbReference type="ARBA" id="ARBA00022692"/>
    </source>
</evidence>
<dbReference type="KEGG" id="wsu:WS0703"/>
<keyword evidence="4 6" id="KW-1133">Transmembrane helix</keyword>
<organism evidence="9">
    <name type="scientific">Wolinella succinogenes (strain ATCC 29543 / DSM 1740 / CCUG 13145 / JCM 31913 / LMG 7466 / NCTC 11488 / FDC 602W)</name>
    <name type="common">Vibrio succinogenes</name>
    <dbReference type="NCBI Taxonomy" id="273121"/>
    <lineage>
        <taxon>Bacteria</taxon>
        <taxon>Pseudomonadati</taxon>
        <taxon>Campylobacterota</taxon>
        <taxon>Epsilonproteobacteria</taxon>
        <taxon>Campylobacterales</taxon>
        <taxon>Helicobacteraceae</taxon>
        <taxon>Wolinella</taxon>
    </lineage>
</organism>
<feature type="transmembrane region" description="Helical" evidence="6">
    <location>
        <begin position="97"/>
        <end position="115"/>
    </location>
</feature>
<dbReference type="SUPFAM" id="SSF103481">
    <property type="entry name" value="Multidrug resistance efflux transporter EmrE"/>
    <property type="match status" value="1"/>
</dbReference>
<feature type="transmembrane region" description="Helical" evidence="6">
    <location>
        <begin position="149"/>
        <end position="171"/>
    </location>
</feature>
<comment type="subcellular location">
    <subcellularLocation>
        <location evidence="1">Membrane</location>
        <topology evidence="1">Multi-pass membrane protein</topology>
    </subcellularLocation>
</comment>
<dbReference type="eggNOG" id="COG0697">
    <property type="taxonomic scope" value="Bacteria"/>
</dbReference>
<feature type="domain" description="EamA" evidence="7">
    <location>
        <begin position="9"/>
        <end position="137"/>
    </location>
</feature>
<evidence type="ECO:0000256" key="1">
    <source>
        <dbReference type="ARBA" id="ARBA00004141"/>
    </source>
</evidence>
<keyword evidence="5 6" id="KW-0472">Membrane</keyword>
<proteinExistence type="inferred from homology"/>